<feature type="transmembrane region" description="Helical" evidence="7">
    <location>
        <begin position="227"/>
        <end position="247"/>
    </location>
</feature>
<dbReference type="Pfam" id="PF03388">
    <property type="entry name" value="Lectin_leg-like"/>
    <property type="match status" value="1"/>
</dbReference>
<organism evidence="9 10">
    <name type="scientific">Pseudozyma antarctica (strain T-34)</name>
    <name type="common">Yeast</name>
    <name type="synonym">Candida antarctica</name>
    <dbReference type="NCBI Taxonomy" id="1151754"/>
    <lineage>
        <taxon>Eukaryota</taxon>
        <taxon>Fungi</taxon>
        <taxon>Dikarya</taxon>
        <taxon>Basidiomycota</taxon>
        <taxon>Ustilaginomycotina</taxon>
        <taxon>Ustilaginomycetes</taxon>
        <taxon>Ustilaginales</taxon>
        <taxon>Ustilaginaceae</taxon>
        <taxon>Moesziomyces</taxon>
    </lineage>
</organism>
<evidence type="ECO:0000313" key="10">
    <source>
        <dbReference type="Proteomes" id="UP000011976"/>
    </source>
</evidence>
<protein>
    <submittedName>
        <fullName evidence="9">Lectin VIP36</fullName>
    </submittedName>
</protein>
<comment type="subcellular location">
    <subcellularLocation>
        <location evidence="1">Membrane</location>
        <topology evidence="1">Single-pass type I membrane protein</topology>
    </subcellularLocation>
</comment>
<dbReference type="AlphaFoldDB" id="M9MDJ2"/>
<dbReference type="CDD" id="cd07308">
    <property type="entry name" value="lectin_leg-like"/>
    <property type="match status" value="1"/>
</dbReference>
<dbReference type="EMBL" id="DF196777">
    <property type="protein sequence ID" value="GAC74478.1"/>
    <property type="molecule type" value="Genomic_DNA"/>
</dbReference>
<feature type="region of interest" description="Disordered" evidence="6">
    <location>
        <begin position="24"/>
        <end position="88"/>
    </location>
</feature>
<dbReference type="GO" id="GO:0005793">
    <property type="term" value="C:endoplasmic reticulum-Golgi intermediate compartment"/>
    <property type="evidence" value="ECO:0007669"/>
    <property type="project" value="TreeGrafter"/>
</dbReference>
<keyword evidence="3" id="KW-0732">Signal</keyword>
<dbReference type="GO" id="GO:0000139">
    <property type="term" value="C:Golgi membrane"/>
    <property type="evidence" value="ECO:0007669"/>
    <property type="project" value="TreeGrafter"/>
</dbReference>
<feature type="transmembrane region" description="Helical" evidence="7">
    <location>
        <begin position="550"/>
        <end position="572"/>
    </location>
</feature>
<evidence type="ECO:0000256" key="7">
    <source>
        <dbReference type="SAM" id="Phobius"/>
    </source>
</evidence>
<evidence type="ECO:0000256" key="1">
    <source>
        <dbReference type="ARBA" id="ARBA00004479"/>
    </source>
</evidence>
<dbReference type="FunFam" id="2.60.120.200:FF:000095">
    <property type="entry name" value="Lectin family integral membrane protein"/>
    <property type="match status" value="1"/>
</dbReference>
<feature type="region of interest" description="Disordered" evidence="6">
    <location>
        <begin position="162"/>
        <end position="210"/>
    </location>
</feature>
<feature type="compositionally biased region" description="Low complexity" evidence="6">
    <location>
        <begin position="66"/>
        <end position="79"/>
    </location>
</feature>
<evidence type="ECO:0000256" key="4">
    <source>
        <dbReference type="ARBA" id="ARBA00022989"/>
    </source>
</evidence>
<dbReference type="PROSITE" id="PS51328">
    <property type="entry name" value="L_LECTIN_LIKE"/>
    <property type="match status" value="1"/>
</dbReference>
<reference evidence="10" key="1">
    <citation type="journal article" date="2013" name="Genome Announc.">
        <title>Genome sequence of the basidiomycetous yeast Pseudozyma antarctica T-34, a producer of the glycolipid biosurfactants mannosylerythritol lipids.</title>
        <authorList>
            <person name="Morita T."/>
            <person name="Koike H."/>
            <person name="Koyama Y."/>
            <person name="Hagiwara H."/>
            <person name="Ito E."/>
            <person name="Fukuoka T."/>
            <person name="Imura T."/>
            <person name="Machida M."/>
            <person name="Kitamoto D."/>
        </authorList>
    </citation>
    <scope>NUCLEOTIDE SEQUENCE [LARGE SCALE GENOMIC DNA]</scope>
    <source>
        <strain evidence="10">T-34</strain>
    </source>
</reference>
<evidence type="ECO:0000256" key="6">
    <source>
        <dbReference type="SAM" id="MobiDB-lite"/>
    </source>
</evidence>
<dbReference type="GO" id="GO:0005789">
    <property type="term" value="C:endoplasmic reticulum membrane"/>
    <property type="evidence" value="ECO:0007669"/>
    <property type="project" value="TreeGrafter"/>
</dbReference>
<dbReference type="GO" id="GO:0005537">
    <property type="term" value="F:D-mannose binding"/>
    <property type="evidence" value="ECO:0007669"/>
    <property type="project" value="TreeGrafter"/>
</dbReference>
<keyword evidence="4 7" id="KW-1133">Transmembrane helix</keyword>
<sequence length="583" mass="64913">MKGRRKGARRKYRCKADAAWRGRNSTAYGGNFAAAVRPRATGTAERGVKHKPRFKRPRADGGGRTAAGASSGRSGAAATKQQQPSPDDRNRFGFCLWLWLSLLLTQQQQQQQQQQRRFVIAQLREIRRSTLTSFSFFAGLTHYVFLGDVVAFAAERPSACLSAPSRSSSSQPTASVLRAPTSSSPRHRLAVHHTPTLLPDDTHETASSSWIRRRSTHSMAGPARSSMLSLTWAALLAVLLLATHTLASSKNIQMREMDSDAIVPLRSHSIYAPYVDSNLQNKFWDFGADAIVDTNRHIRLTQDRPSQMGWLWSRLPLTADNFEIVTEFKVDGHASHVAGDGMAIWLTQERAKPGPVFGSINYFTGLGIFLDTYPNSRHPYSFPRISLMNGNGVEAYENDKDGARQEVAGCSIDFRNAKVATKAKLIHVKGVYTELLIHHSEWDHWESCFKLDDITLPLNPYLGFSALTGDVSDNHDVVSVTTSNIVYRNRTPQQLRQEKMKHFPEKFGQKSKKKSWSFGGNTKGYSSDVVDGKSSGGGGFFGLVGALFRFVFWLVKWGLIVAAVGALVMLGLQYQKRQNMKRF</sequence>
<dbReference type="STRING" id="1151754.M9MDJ2"/>
<dbReference type="Proteomes" id="UP000011976">
    <property type="component" value="Unassembled WGS sequence"/>
</dbReference>
<evidence type="ECO:0000256" key="5">
    <source>
        <dbReference type="ARBA" id="ARBA00023136"/>
    </source>
</evidence>
<dbReference type="OrthoDB" id="270293at2759"/>
<feature type="compositionally biased region" description="Low complexity" evidence="6">
    <location>
        <begin position="162"/>
        <end position="175"/>
    </location>
</feature>
<evidence type="ECO:0000259" key="8">
    <source>
        <dbReference type="PROSITE" id="PS51328"/>
    </source>
</evidence>
<dbReference type="PANTHER" id="PTHR12223:SF45">
    <property type="entry name" value="RE50040P"/>
    <property type="match status" value="1"/>
</dbReference>
<name>M9MDJ2_PSEA3</name>
<evidence type="ECO:0000256" key="2">
    <source>
        <dbReference type="ARBA" id="ARBA00022692"/>
    </source>
</evidence>
<evidence type="ECO:0000256" key="3">
    <source>
        <dbReference type="ARBA" id="ARBA00022729"/>
    </source>
</evidence>
<keyword evidence="2 7" id="KW-0812">Transmembrane</keyword>
<keyword evidence="5 7" id="KW-0472">Membrane</keyword>
<dbReference type="GO" id="GO:0030134">
    <property type="term" value="C:COPII-coated ER to Golgi transport vesicle"/>
    <property type="evidence" value="ECO:0007669"/>
    <property type="project" value="TreeGrafter"/>
</dbReference>
<dbReference type="Gene3D" id="2.60.120.200">
    <property type="match status" value="1"/>
</dbReference>
<dbReference type="GO" id="GO:0006888">
    <property type="term" value="P:endoplasmic reticulum to Golgi vesicle-mediated transport"/>
    <property type="evidence" value="ECO:0007669"/>
    <property type="project" value="TreeGrafter"/>
</dbReference>
<dbReference type="SUPFAM" id="SSF49899">
    <property type="entry name" value="Concanavalin A-like lectins/glucanases"/>
    <property type="match status" value="1"/>
</dbReference>
<feature type="domain" description="L-type lectin-like" evidence="8">
    <location>
        <begin position="262"/>
        <end position="485"/>
    </location>
</feature>
<dbReference type="InterPro" id="IPR013320">
    <property type="entry name" value="ConA-like_dom_sf"/>
</dbReference>
<gene>
    <name evidence="9" type="ORF">PANT_11c00083</name>
</gene>
<dbReference type="InterPro" id="IPR005052">
    <property type="entry name" value="Lectin_leg"/>
</dbReference>
<proteinExistence type="predicted"/>
<accession>M9MDJ2</accession>
<dbReference type="InterPro" id="IPR051136">
    <property type="entry name" value="Intracellular_Lectin-GPT"/>
</dbReference>
<dbReference type="PANTHER" id="PTHR12223">
    <property type="entry name" value="VESICULAR MANNOSE-BINDING LECTIN"/>
    <property type="match status" value="1"/>
</dbReference>
<evidence type="ECO:0000313" key="9">
    <source>
        <dbReference type="EMBL" id="GAC74478.1"/>
    </source>
</evidence>